<dbReference type="GO" id="GO:0046872">
    <property type="term" value="F:metal ion binding"/>
    <property type="evidence" value="ECO:0007669"/>
    <property type="project" value="UniProtKB-KW"/>
</dbReference>
<dbReference type="AlphaFoldDB" id="A0A382RG51"/>
<evidence type="ECO:0000256" key="2">
    <source>
        <dbReference type="ARBA" id="ARBA00022801"/>
    </source>
</evidence>
<evidence type="ECO:0000256" key="1">
    <source>
        <dbReference type="ARBA" id="ARBA00022723"/>
    </source>
</evidence>
<proteinExistence type="inferred from homology"/>
<dbReference type="PANTHER" id="PTHR42988:SF2">
    <property type="entry name" value="CYCLIC NUCLEOTIDE PHOSPHODIESTERASE CBUA0032-RELATED"/>
    <property type="match status" value="1"/>
</dbReference>
<keyword evidence="3" id="KW-0408">Iron</keyword>
<keyword evidence="2" id="KW-0378">Hydrolase</keyword>
<evidence type="ECO:0000259" key="5">
    <source>
        <dbReference type="Pfam" id="PF00149"/>
    </source>
</evidence>
<sequence length="107" mass="12467">VAFSLVHLSDLHFNAYPEKLSEWNFKRALGAANLFLKRARKHPLSRNRLLVEHVSNLQWDHLVISGDLTQLGLEQEFEQARKELDPLLQEKNRVSIIPGNHDRYVTE</sequence>
<evidence type="ECO:0000256" key="3">
    <source>
        <dbReference type="ARBA" id="ARBA00023004"/>
    </source>
</evidence>
<feature type="non-terminal residue" evidence="6">
    <location>
        <position position="107"/>
    </location>
</feature>
<evidence type="ECO:0000313" key="6">
    <source>
        <dbReference type="EMBL" id="SVC96694.1"/>
    </source>
</evidence>
<dbReference type="InterPro" id="IPR004843">
    <property type="entry name" value="Calcineurin-like_PHP"/>
</dbReference>
<dbReference type="Pfam" id="PF00149">
    <property type="entry name" value="Metallophos"/>
    <property type="match status" value="1"/>
</dbReference>
<evidence type="ECO:0000256" key="4">
    <source>
        <dbReference type="ARBA" id="ARBA00025742"/>
    </source>
</evidence>
<gene>
    <name evidence="6" type="ORF">METZ01_LOCUS349548</name>
</gene>
<dbReference type="InterPro" id="IPR029052">
    <property type="entry name" value="Metallo-depent_PP-like"/>
</dbReference>
<name>A0A382RG51_9ZZZZ</name>
<dbReference type="Gene3D" id="3.60.21.10">
    <property type="match status" value="1"/>
</dbReference>
<feature type="domain" description="Calcineurin-like phosphoesterase" evidence="5">
    <location>
        <begin position="5"/>
        <end position="103"/>
    </location>
</feature>
<protein>
    <recommendedName>
        <fullName evidence="5">Calcineurin-like phosphoesterase domain-containing protein</fullName>
    </recommendedName>
</protein>
<dbReference type="GO" id="GO:0016787">
    <property type="term" value="F:hydrolase activity"/>
    <property type="evidence" value="ECO:0007669"/>
    <property type="project" value="UniProtKB-KW"/>
</dbReference>
<dbReference type="InterPro" id="IPR050884">
    <property type="entry name" value="CNP_phosphodiesterase-III"/>
</dbReference>
<reference evidence="6" key="1">
    <citation type="submission" date="2018-05" db="EMBL/GenBank/DDBJ databases">
        <authorList>
            <person name="Lanie J.A."/>
            <person name="Ng W.-L."/>
            <person name="Kazmierczak K.M."/>
            <person name="Andrzejewski T.M."/>
            <person name="Davidsen T.M."/>
            <person name="Wayne K.J."/>
            <person name="Tettelin H."/>
            <person name="Glass J.I."/>
            <person name="Rusch D."/>
            <person name="Podicherti R."/>
            <person name="Tsui H.-C.T."/>
            <person name="Winkler M.E."/>
        </authorList>
    </citation>
    <scope>NUCLEOTIDE SEQUENCE</scope>
</reference>
<keyword evidence="1" id="KW-0479">Metal-binding</keyword>
<accession>A0A382RG51</accession>
<dbReference type="EMBL" id="UINC01121492">
    <property type="protein sequence ID" value="SVC96694.1"/>
    <property type="molecule type" value="Genomic_DNA"/>
</dbReference>
<dbReference type="PANTHER" id="PTHR42988">
    <property type="entry name" value="PHOSPHOHYDROLASE"/>
    <property type="match status" value="1"/>
</dbReference>
<comment type="similarity">
    <text evidence="4">Belongs to the cyclic nucleotide phosphodiesterase class-III family.</text>
</comment>
<feature type="non-terminal residue" evidence="6">
    <location>
        <position position="1"/>
    </location>
</feature>
<organism evidence="6">
    <name type="scientific">marine metagenome</name>
    <dbReference type="NCBI Taxonomy" id="408172"/>
    <lineage>
        <taxon>unclassified sequences</taxon>
        <taxon>metagenomes</taxon>
        <taxon>ecological metagenomes</taxon>
    </lineage>
</organism>
<dbReference type="SUPFAM" id="SSF56300">
    <property type="entry name" value="Metallo-dependent phosphatases"/>
    <property type="match status" value="1"/>
</dbReference>